<dbReference type="Proteomes" id="UP000182932">
    <property type="component" value="Unassembled WGS sequence"/>
</dbReference>
<sequence length="284" mass="29925">MMRPAGPADVAALRGFLETHIETSMFLLGNLEAHGVGGSAHDHATRYFLWQEAGEITGVFGVTRSGYLMCQMPAMTAAAAGAFARALEGTPILGMTGAADQVQRVLDVFALPTSLWQVNEVQPLYGLDCAGLPESADALRPAQEDDKALLAEWFTTLLLDTGMAAGPAAREQGAARAMAAIGSERFAFLSEAGQPVAMSSITARAGQAVQVGGVFVPRALRGQGLGGRMVAAQLRQWRARGIARAILFAASPTAAKAYERIGFRRRGDYRVALLKQGHILGAAT</sequence>
<protein>
    <submittedName>
        <fullName evidence="2">Predicted acetyltransferase, GNAT family</fullName>
    </submittedName>
</protein>
<dbReference type="InterPro" id="IPR000182">
    <property type="entry name" value="GNAT_dom"/>
</dbReference>
<evidence type="ECO:0000259" key="1">
    <source>
        <dbReference type="PROSITE" id="PS51186"/>
    </source>
</evidence>
<gene>
    <name evidence="2" type="ORF">SAMN04487940_11299</name>
</gene>
<feature type="domain" description="N-acetyltransferase" evidence="1">
    <location>
        <begin position="137"/>
        <end position="284"/>
    </location>
</feature>
<comment type="caution">
    <text evidence="2">The sequence shown here is derived from an EMBL/GenBank/DDBJ whole genome shotgun (WGS) entry which is preliminary data.</text>
</comment>
<reference evidence="2 3" key="1">
    <citation type="submission" date="2016-10" db="EMBL/GenBank/DDBJ databases">
        <authorList>
            <person name="Varghese N."/>
            <person name="Submissions S."/>
        </authorList>
    </citation>
    <scope>NUCLEOTIDE SEQUENCE [LARGE SCALE GENOMIC DNA]</scope>
    <source>
        <strain evidence="2 3">FF3</strain>
    </source>
</reference>
<dbReference type="RefSeq" id="WP_074837499.1">
    <property type="nucleotide sequence ID" value="NZ_CATLQZ010000010.1"/>
</dbReference>
<keyword evidence="3" id="KW-1185">Reference proteome</keyword>
<dbReference type="GeneID" id="80819499"/>
<dbReference type="EMBL" id="FNYY01000012">
    <property type="protein sequence ID" value="SEJ87396.1"/>
    <property type="molecule type" value="Genomic_DNA"/>
</dbReference>
<proteinExistence type="predicted"/>
<evidence type="ECO:0000313" key="2">
    <source>
        <dbReference type="EMBL" id="SEJ87396.1"/>
    </source>
</evidence>
<accession>A0A975WC93</accession>
<dbReference type="AlphaFoldDB" id="A0A975WC93"/>
<dbReference type="SUPFAM" id="SSF55729">
    <property type="entry name" value="Acyl-CoA N-acyltransferases (Nat)"/>
    <property type="match status" value="1"/>
</dbReference>
<dbReference type="InterPro" id="IPR016181">
    <property type="entry name" value="Acyl_CoA_acyltransferase"/>
</dbReference>
<evidence type="ECO:0000313" key="3">
    <source>
        <dbReference type="Proteomes" id="UP000182932"/>
    </source>
</evidence>
<dbReference type="PROSITE" id="PS51186">
    <property type="entry name" value="GNAT"/>
    <property type="match status" value="1"/>
</dbReference>
<dbReference type="GO" id="GO:0016747">
    <property type="term" value="F:acyltransferase activity, transferring groups other than amino-acyl groups"/>
    <property type="evidence" value="ECO:0007669"/>
    <property type="project" value="InterPro"/>
</dbReference>
<name>A0A975WC93_9RHOB</name>
<dbReference type="Pfam" id="PF13673">
    <property type="entry name" value="Acetyltransf_10"/>
    <property type="match status" value="1"/>
</dbReference>
<organism evidence="2 3">
    <name type="scientific">Marinovum algicola</name>
    <dbReference type="NCBI Taxonomy" id="42444"/>
    <lineage>
        <taxon>Bacteria</taxon>
        <taxon>Pseudomonadati</taxon>
        <taxon>Pseudomonadota</taxon>
        <taxon>Alphaproteobacteria</taxon>
        <taxon>Rhodobacterales</taxon>
        <taxon>Roseobacteraceae</taxon>
        <taxon>Marinovum</taxon>
    </lineage>
</organism>
<dbReference type="Gene3D" id="3.40.630.30">
    <property type="match status" value="1"/>
</dbReference>